<dbReference type="GO" id="GO:0055052">
    <property type="term" value="C:ATP-binding cassette (ABC) transporter complex, substrate-binding subunit-containing"/>
    <property type="evidence" value="ECO:0007669"/>
    <property type="project" value="TreeGrafter"/>
</dbReference>
<dbReference type="EMBL" id="LGGW01000110">
    <property type="protein sequence ID" value="KUK89199.1"/>
    <property type="molecule type" value="Genomic_DNA"/>
</dbReference>
<dbReference type="GO" id="GO:0015768">
    <property type="term" value="P:maltose transport"/>
    <property type="evidence" value="ECO:0007669"/>
    <property type="project" value="TreeGrafter"/>
</dbReference>
<dbReference type="SUPFAM" id="SSF53850">
    <property type="entry name" value="Periplasmic binding protein-like II"/>
    <property type="match status" value="1"/>
</dbReference>
<reference evidence="5" key="1">
    <citation type="journal article" date="2015" name="MBio">
        <title>Genome-Resolved Metagenomic Analysis Reveals Roles for Candidate Phyla and Other Microbial Community Members in Biogeochemical Transformations in Oil Reservoirs.</title>
        <authorList>
            <person name="Hu P."/>
            <person name="Tom L."/>
            <person name="Singh A."/>
            <person name="Thomas B.C."/>
            <person name="Baker B.J."/>
            <person name="Piceno Y.M."/>
            <person name="Andersen G.L."/>
            <person name="Banfield J.F."/>
        </authorList>
    </citation>
    <scope>NUCLEOTIDE SEQUENCE [LARGE SCALE GENOMIC DNA]</scope>
</reference>
<proteinExistence type="inferred from homology"/>
<dbReference type="Pfam" id="PF13416">
    <property type="entry name" value="SBP_bac_8"/>
    <property type="match status" value="1"/>
</dbReference>
<dbReference type="PANTHER" id="PTHR30061">
    <property type="entry name" value="MALTOSE-BINDING PERIPLASMIC PROTEIN"/>
    <property type="match status" value="1"/>
</dbReference>
<comment type="similarity">
    <text evidence="1">Belongs to the bacterial solute-binding protein 1 family.</text>
</comment>
<dbReference type="Proteomes" id="UP000055014">
    <property type="component" value="Unassembled WGS sequence"/>
</dbReference>
<dbReference type="PATRIC" id="fig|1236046.5.peg.956"/>
<gene>
    <name evidence="4" type="ORF">XE02_1130</name>
</gene>
<evidence type="ECO:0000256" key="3">
    <source>
        <dbReference type="ARBA" id="ARBA00022729"/>
    </source>
</evidence>
<dbReference type="CDD" id="cd14749">
    <property type="entry name" value="PBP2_XBP1_like"/>
    <property type="match status" value="1"/>
</dbReference>
<dbReference type="GO" id="GO:1901982">
    <property type="term" value="F:maltose binding"/>
    <property type="evidence" value="ECO:0007669"/>
    <property type="project" value="TreeGrafter"/>
</dbReference>
<sequence length="414" mass="46572">MKRALLLLLVLSVVFAGFAGAVKITYWQYYYETKVKLVDQLIEEFEKQNPGIEVEHVTFPYENFNEKVAVSVPAGVGPDVLTLFYGWIPLYVTSGYLVPLPEAEFSPEYLSSEFFPFVSKGIEFDGIPYALPTAVRSLALFWNKDLFAEAGLDPESPPTTFEEMVEFAKKLTKYDDKGNIIQEGLTMQPSGQGHHWIREVLVRQLGGTPYSADNRTVLYYQTAPETLKVYTDLITKDKVGYPGFLNDDVTAFRSLKAAMTIDGSFRLGTFRPLHNLNWGVTELPSMNGVKSNFASFWAHAITTNATGDKLDASIKFLKFITSEYAQTLWLEQVGELPANPNVAAAYYDHPEFGPFLKGLEYAHATFFVDESGQRQVLMDAVDKVWILGMDPIKAFEEAAAEDQAIIDEFWSRVE</sequence>
<comment type="caution">
    <text evidence="4">The sequence shown here is derived from an EMBL/GenBank/DDBJ whole genome shotgun (WGS) entry which is preliminary data.</text>
</comment>
<dbReference type="InterPro" id="IPR006059">
    <property type="entry name" value="SBP"/>
</dbReference>
<organism evidence="4 5">
    <name type="scientific">Mesotoga infera</name>
    <dbReference type="NCBI Taxonomy" id="1236046"/>
    <lineage>
        <taxon>Bacteria</taxon>
        <taxon>Thermotogati</taxon>
        <taxon>Thermotogota</taxon>
        <taxon>Thermotogae</taxon>
        <taxon>Kosmotogales</taxon>
        <taxon>Kosmotogaceae</taxon>
        <taxon>Mesotoga</taxon>
    </lineage>
</organism>
<evidence type="ECO:0000313" key="4">
    <source>
        <dbReference type="EMBL" id="KUK89199.1"/>
    </source>
</evidence>
<dbReference type="Gene3D" id="3.40.190.10">
    <property type="entry name" value="Periplasmic binding protein-like II"/>
    <property type="match status" value="1"/>
</dbReference>
<protein>
    <submittedName>
        <fullName evidence="4">Extracellular solute-binding protein family 1</fullName>
    </submittedName>
</protein>
<dbReference type="GO" id="GO:0042956">
    <property type="term" value="P:maltodextrin transmembrane transport"/>
    <property type="evidence" value="ECO:0007669"/>
    <property type="project" value="TreeGrafter"/>
</dbReference>
<dbReference type="AlphaFoldDB" id="A0A117M7V2"/>
<name>A0A117M7V2_9BACT</name>
<evidence type="ECO:0000313" key="5">
    <source>
        <dbReference type="Proteomes" id="UP000055014"/>
    </source>
</evidence>
<keyword evidence="3" id="KW-0732">Signal</keyword>
<keyword evidence="2" id="KW-0813">Transport</keyword>
<evidence type="ECO:0000256" key="1">
    <source>
        <dbReference type="ARBA" id="ARBA00008520"/>
    </source>
</evidence>
<evidence type="ECO:0000256" key="2">
    <source>
        <dbReference type="ARBA" id="ARBA00022448"/>
    </source>
</evidence>
<accession>A0A117M7V2</accession>
<dbReference type="PANTHER" id="PTHR30061:SF50">
    <property type="entry name" value="MALTOSE_MALTODEXTRIN-BINDING PERIPLASMIC PROTEIN"/>
    <property type="match status" value="1"/>
</dbReference>